<keyword evidence="6" id="KW-1185">Reference proteome</keyword>
<dbReference type="Pfam" id="PF01535">
    <property type="entry name" value="PPR"/>
    <property type="match status" value="2"/>
</dbReference>
<keyword evidence="3" id="KW-0802">TPR repeat</keyword>
<evidence type="ECO:0000313" key="6">
    <source>
        <dbReference type="Proteomes" id="UP001634393"/>
    </source>
</evidence>
<evidence type="ECO:0000313" key="5">
    <source>
        <dbReference type="EMBL" id="KAL3820484.1"/>
    </source>
</evidence>
<name>A0ABD3S7Q0_9LAMI</name>
<keyword evidence="2" id="KW-0677">Repeat</keyword>
<dbReference type="GO" id="GO:0003729">
    <property type="term" value="F:mRNA binding"/>
    <property type="evidence" value="ECO:0007669"/>
    <property type="project" value="UniProtKB-ARBA"/>
</dbReference>
<feature type="repeat" description="PPR" evidence="4">
    <location>
        <begin position="357"/>
        <end position="391"/>
    </location>
</feature>
<dbReference type="Pfam" id="PF13041">
    <property type="entry name" value="PPR_2"/>
    <property type="match status" value="1"/>
</dbReference>
<evidence type="ECO:0008006" key="7">
    <source>
        <dbReference type="Google" id="ProtNLM"/>
    </source>
</evidence>
<comment type="caution">
    <text evidence="5">The sequence shown here is derived from an EMBL/GenBank/DDBJ whole genome shotgun (WGS) entry which is preliminary data.</text>
</comment>
<dbReference type="SUPFAM" id="SSF48452">
    <property type="entry name" value="TPR-like"/>
    <property type="match status" value="1"/>
</dbReference>
<organism evidence="5 6">
    <name type="scientific">Penstemon smallii</name>
    <dbReference type="NCBI Taxonomy" id="265156"/>
    <lineage>
        <taxon>Eukaryota</taxon>
        <taxon>Viridiplantae</taxon>
        <taxon>Streptophyta</taxon>
        <taxon>Embryophyta</taxon>
        <taxon>Tracheophyta</taxon>
        <taxon>Spermatophyta</taxon>
        <taxon>Magnoliopsida</taxon>
        <taxon>eudicotyledons</taxon>
        <taxon>Gunneridae</taxon>
        <taxon>Pentapetalae</taxon>
        <taxon>asterids</taxon>
        <taxon>lamiids</taxon>
        <taxon>Lamiales</taxon>
        <taxon>Plantaginaceae</taxon>
        <taxon>Cheloneae</taxon>
        <taxon>Penstemon</taxon>
    </lineage>
</organism>
<proteinExistence type="inferred from homology"/>
<sequence>MLMEKLFSVSSSWLSSLPKSKCQKITLQFLSSGPTQSKNVLPSDSLFRRISRLGDPNISMVPVLDKWISDGNSVDKPLLQSIIKELKFYNRFKHAIEVSEWMTDKRNFDLESTDVAMRMNLIFKVHGLEQVENYYYNLNQNLKYCYNAHIALLDCYSRAKSADKAEALMQKARDMGHAVKPIWYNIMMNLYLNLGNYEKVGCLMDEMEKNGVHYDQFTLIICLKAYTMVADTDGIDKIVKIMESDPRIIPSWNLYSVAANGYLRVGLKEKALTMMNKVKILMEKEERKDVACAILFKLYAEGGNKDDLYQIWNEYKRNNKLTNKVYKSMMLALLKCDHVEGVEVVFEEWETSGLSYDFRIPNLLIDAYCRNGNLEKAIALLNRGKSRGGSPNAMTWRHLACAYIKDNQIVEAINSLKKAISLCPPSFTESMETLIACREYLEGGNNMDMFISSLPQCISSLDVLNKLCCFIKTGELPSHSGAVSGKDVHDEDEKNV</sequence>
<evidence type="ECO:0000256" key="4">
    <source>
        <dbReference type="PROSITE-ProRule" id="PRU00708"/>
    </source>
</evidence>
<dbReference type="PROSITE" id="PS51375">
    <property type="entry name" value="PPR"/>
    <property type="match status" value="1"/>
</dbReference>
<comment type="similarity">
    <text evidence="1">Belongs to the PPR family. P subfamily.</text>
</comment>
<dbReference type="Proteomes" id="UP001634393">
    <property type="component" value="Unassembled WGS sequence"/>
</dbReference>
<accession>A0ABD3S7Q0</accession>
<dbReference type="InterPro" id="IPR011990">
    <property type="entry name" value="TPR-like_helical_dom_sf"/>
</dbReference>
<dbReference type="EMBL" id="JBJXBP010000007">
    <property type="protein sequence ID" value="KAL3820484.1"/>
    <property type="molecule type" value="Genomic_DNA"/>
</dbReference>
<dbReference type="InterPro" id="IPR002885">
    <property type="entry name" value="PPR_rpt"/>
</dbReference>
<gene>
    <name evidence="5" type="ORF">ACJIZ3_006389</name>
</gene>
<dbReference type="InterPro" id="IPR019734">
    <property type="entry name" value="TPR_rpt"/>
</dbReference>
<dbReference type="NCBIfam" id="TIGR00756">
    <property type="entry name" value="PPR"/>
    <property type="match status" value="2"/>
</dbReference>
<dbReference type="Gene3D" id="1.25.40.10">
    <property type="entry name" value="Tetratricopeptide repeat domain"/>
    <property type="match status" value="2"/>
</dbReference>
<dbReference type="Pfam" id="PF12854">
    <property type="entry name" value="PPR_1"/>
    <property type="match status" value="1"/>
</dbReference>
<evidence type="ECO:0000256" key="2">
    <source>
        <dbReference type="ARBA" id="ARBA00022737"/>
    </source>
</evidence>
<dbReference type="PANTHER" id="PTHR45717">
    <property type="entry name" value="OS12G0527900 PROTEIN"/>
    <property type="match status" value="1"/>
</dbReference>
<dbReference type="PANTHER" id="PTHR45717:SF57">
    <property type="entry name" value="PENTACOTRIPEPTIDE-REPEAT REGION OF PRORP DOMAIN-CONTAINING PROTEIN"/>
    <property type="match status" value="1"/>
</dbReference>
<feature type="repeat" description="TPR" evidence="3">
    <location>
        <begin position="393"/>
        <end position="426"/>
    </location>
</feature>
<evidence type="ECO:0000256" key="1">
    <source>
        <dbReference type="ARBA" id="ARBA00007626"/>
    </source>
</evidence>
<reference evidence="5 6" key="1">
    <citation type="submission" date="2024-12" db="EMBL/GenBank/DDBJ databases">
        <title>The unique morphological basis and parallel evolutionary history of personate flowers in Penstemon.</title>
        <authorList>
            <person name="Depatie T.H."/>
            <person name="Wessinger C.A."/>
        </authorList>
    </citation>
    <scope>NUCLEOTIDE SEQUENCE [LARGE SCALE GENOMIC DNA]</scope>
    <source>
        <strain evidence="5">WTNN_2</strain>
        <tissue evidence="5">Leaf</tissue>
    </source>
</reference>
<protein>
    <recommendedName>
        <fullName evidence="7">Pentatricopeptide repeat-containing protein</fullName>
    </recommendedName>
</protein>
<evidence type="ECO:0000256" key="3">
    <source>
        <dbReference type="PROSITE-ProRule" id="PRU00339"/>
    </source>
</evidence>
<dbReference type="PROSITE" id="PS50005">
    <property type="entry name" value="TPR"/>
    <property type="match status" value="1"/>
</dbReference>
<dbReference type="AlphaFoldDB" id="A0ABD3S7Q0"/>